<comment type="caution">
    <text evidence="7">The sequence shown here is derived from an EMBL/GenBank/DDBJ whole genome shotgun (WGS) entry which is preliminary data.</text>
</comment>
<evidence type="ECO:0000256" key="2">
    <source>
        <dbReference type="ARBA" id="ARBA00022723"/>
    </source>
</evidence>
<dbReference type="Pfam" id="PF09360">
    <property type="entry name" value="zf-CDGSH"/>
    <property type="match status" value="1"/>
</dbReference>
<evidence type="ECO:0000256" key="5">
    <source>
        <dbReference type="SAM" id="MobiDB-lite"/>
    </source>
</evidence>
<dbReference type="RefSeq" id="WP_373314594.1">
    <property type="nucleotide sequence ID" value="NZ_BNBT01000016.1"/>
</dbReference>
<reference evidence="7" key="2">
    <citation type="submission" date="2020-09" db="EMBL/GenBank/DDBJ databases">
        <authorList>
            <person name="Sun Q."/>
            <person name="Ohkuma M."/>
        </authorList>
    </citation>
    <scope>NUCLEOTIDE SEQUENCE</scope>
    <source>
        <strain evidence="7">JCM 4784</strain>
    </source>
</reference>
<dbReference type="EMBL" id="BNBT01000016">
    <property type="protein sequence ID" value="GHE47815.1"/>
    <property type="molecule type" value="Genomic_DNA"/>
</dbReference>
<dbReference type="InterPro" id="IPR018967">
    <property type="entry name" value="FeS-contain_CDGSH-typ"/>
</dbReference>
<dbReference type="GO" id="GO:0005737">
    <property type="term" value="C:cytoplasm"/>
    <property type="evidence" value="ECO:0007669"/>
    <property type="project" value="UniProtKB-ARBA"/>
</dbReference>
<evidence type="ECO:0000313" key="8">
    <source>
        <dbReference type="Proteomes" id="UP000608024"/>
    </source>
</evidence>
<feature type="domain" description="Iron-binding zinc finger CDGSH type" evidence="6">
    <location>
        <begin position="46"/>
        <end position="90"/>
    </location>
</feature>
<gene>
    <name evidence="7" type="ORF">GCM10018785_16800</name>
</gene>
<dbReference type="Proteomes" id="UP000608024">
    <property type="component" value="Unassembled WGS sequence"/>
</dbReference>
<accession>A0A918ZEW0</accession>
<evidence type="ECO:0000313" key="7">
    <source>
        <dbReference type="EMBL" id="GHE47815.1"/>
    </source>
</evidence>
<proteinExistence type="predicted"/>
<feature type="region of interest" description="Disordered" evidence="5">
    <location>
        <begin position="75"/>
        <end position="151"/>
    </location>
</feature>
<dbReference type="SMART" id="SM00704">
    <property type="entry name" value="ZnF_CDGSH"/>
    <property type="match status" value="1"/>
</dbReference>
<dbReference type="InterPro" id="IPR042216">
    <property type="entry name" value="MitoNEET_CISD"/>
</dbReference>
<keyword evidence="1" id="KW-0001">2Fe-2S</keyword>
<sequence>MPNSAEPRHAPDRAPCPAAAAPVPAPAPTQDARRVTVDPAGPLLVEGPVEVVTADGSLVRSDRFVVAVCACRRTRTPPWCDTSHRRRTKGSPAAEGGPRPAGPGNRTSSPEPAGSPAAGPAPAPAPKGPYDSKDQHRSKDRHRSKDAKDAT</sequence>
<protein>
    <recommendedName>
        <fullName evidence="6">Iron-binding zinc finger CDGSH type domain-containing protein</fullName>
    </recommendedName>
</protein>
<feature type="region of interest" description="Disordered" evidence="5">
    <location>
        <begin position="1"/>
        <end position="41"/>
    </location>
</feature>
<dbReference type="AlphaFoldDB" id="A0A918ZEW0"/>
<evidence type="ECO:0000256" key="1">
    <source>
        <dbReference type="ARBA" id="ARBA00022714"/>
    </source>
</evidence>
<keyword evidence="2" id="KW-0479">Metal-binding</keyword>
<feature type="compositionally biased region" description="Low complexity" evidence="5">
    <location>
        <begin position="92"/>
        <end position="118"/>
    </location>
</feature>
<feature type="compositionally biased region" description="Basic and acidic residues" evidence="5">
    <location>
        <begin position="1"/>
        <end position="12"/>
    </location>
</feature>
<organism evidence="7 8">
    <name type="scientific">Streptomyces longispororuber</name>
    <dbReference type="NCBI Taxonomy" id="68230"/>
    <lineage>
        <taxon>Bacteria</taxon>
        <taxon>Bacillati</taxon>
        <taxon>Actinomycetota</taxon>
        <taxon>Actinomycetes</taxon>
        <taxon>Kitasatosporales</taxon>
        <taxon>Streptomycetaceae</taxon>
        <taxon>Streptomyces</taxon>
    </lineage>
</organism>
<evidence type="ECO:0000259" key="6">
    <source>
        <dbReference type="SMART" id="SM00704"/>
    </source>
</evidence>
<keyword evidence="3" id="KW-0408">Iron</keyword>
<keyword evidence="4" id="KW-0411">Iron-sulfur</keyword>
<feature type="compositionally biased region" description="Low complexity" evidence="5">
    <location>
        <begin position="13"/>
        <end position="22"/>
    </location>
</feature>
<dbReference type="Gene3D" id="3.40.5.90">
    <property type="entry name" value="CDGSH iron-sulfur domain, mitoNEET-type"/>
    <property type="match status" value="1"/>
</dbReference>
<dbReference type="GO" id="GO:0051537">
    <property type="term" value="F:2 iron, 2 sulfur cluster binding"/>
    <property type="evidence" value="ECO:0007669"/>
    <property type="project" value="UniProtKB-KW"/>
</dbReference>
<evidence type="ECO:0000256" key="3">
    <source>
        <dbReference type="ARBA" id="ARBA00023004"/>
    </source>
</evidence>
<keyword evidence="8" id="KW-1185">Reference proteome</keyword>
<evidence type="ECO:0000256" key="4">
    <source>
        <dbReference type="ARBA" id="ARBA00023014"/>
    </source>
</evidence>
<name>A0A918ZEW0_9ACTN</name>
<dbReference type="GO" id="GO:0046872">
    <property type="term" value="F:metal ion binding"/>
    <property type="evidence" value="ECO:0007669"/>
    <property type="project" value="UniProtKB-KW"/>
</dbReference>
<reference evidence="7" key="1">
    <citation type="journal article" date="2014" name="Int. J. Syst. Evol. Microbiol.">
        <title>Complete genome sequence of Corynebacterium casei LMG S-19264T (=DSM 44701T), isolated from a smear-ripened cheese.</title>
        <authorList>
            <consortium name="US DOE Joint Genome Institute (JGI-PGF)"/>
            <person name="Walter F."/>
            <person name="Albersmeier A."/>
            <person name="Kalinowski J."/>
            <person name="Ruckert C."/>
        </authorList>
    </citation>
    <scope>NUCLEOTIDE SEQUENCE</scope>
    <source>
        <strain evidence="7">JCM 4784</strain>
    </source>
</reference>